<evidence type="ECO:0000313" key="11">
    <source>
        <dbReference type="EMBL" id="GGM84480.1"/>
    </source>
</evidence>
<dbReference type="InterPro" id="IPR036259">
    <property type="entry name" value="MFS_trans_sf"/>
</dbReference>
<keyword evidence="3" id="KW-0813">Transport</keyword>
<feature type="transmembrane region" description="Helical" evidence="9">
    <location>
        <begin position="217"/>
        <end position="241"/>
    </location>
</feature>
<evidence type="ECO:0000256" key="5">
    <source>
        <dbReference type="ARBA" id="ARBA00022597"/>
    </source>
</evidence>
<evidence type="ECO:0000313" key="12">
    <source>
        <dbReference type="Proteomes" id="UP000642070"/>
    </source>
</evidence>
<evidence type="ECO:0000256" key="1">
    <source>
        <dbReference type="ARBA" id="ARBA00004651"/>
    </source>
</evidence>
<feature type="domain" description="Major facilitator superfamily (MFS) profile" evidence="10">
    <location>
        <begin position="13"/>
        <end position="393"/>
    </location>
</feature>
<feature type="transmembrane region" description="Helical" evidence="9">
    <location>
        <begin position="172"/>
        <end position="192"/>
    </location>
</feature>
<protein>
    <submittedName>
        <fullName evidence="11">Sugar efflux transporter SetB</fullName>
    </submittedName>
</protein>
<keyword evidence="5" id="KW-0762">Sugar transport</keyword>
<proteinExistence type="inferred from homology"/>
<feature type="transmembrane region" description="Helical" evidence="9">
    <location>
        <begin position="253"/>
        <end position="273"/>
    </location>
</feature>
<evidence type="ECO:0000256" key="7">
    <source>
        <dbReference type="ARBA" id="ARBA00022989"/>
    </source>
</evidence>
<dbReference type="Pfam" id="PF07690">
    <property type="entry name" value="MFS_1"/>
    <property type="match status" value="2"/>
</dbReference>
<dbReference type="GO" id="GO:0022857">
    <property type="term" value="F:transmembrane transporter activity"/>
    <property type="evidence" value="ECO:0007669"/>
    <property type="project" value="InterPro"/>
</dbReference>
<evidence type="ECO:0000256" key="2">
    <source>
        <dbReference type="ARBA" id="ARBA00006523"/>
    </source>
</evidence>
<keyword evidence="6 9" id="KW-0812">Transmembrane</keyword>
<sequence>MVQAPPARHIGVTLLPLGLVFLVVGVSTALAYPFLALFLSTEVRADPLRVTAFLIVAPLSGVLVSSAVARLSDRRAVRRGLLVTAALAGAAGSVATAFVRDYWILLGLAVTATAMAGTLFPQTFAYAREILLRDAPARAAMGISALRTVFSVAWVGGPPLGAALLSAGGFELVYGVAAGAYLVAVAVAALWLKPSVPVVEPEPAPDAVSQAAPRWKLFALAVAFTLLQCPLTLGAQALPLFTSRDLGGQVSDAGLLLGLCAALEIPFMLLFGWLSTRVPLRLLILAGAAFGVTYYGIATAAGAVWVLLVAQVVNALFIAAVTGLGISFMQDLLPSEPGRATTLFTNTFPIGAMLAGPLFGVAQQFGFRLAFGMSTALCAGGLLVLLVVRQARGAAEPVEAVAAAS</sequence>
<dbReference type="CDD" id="cd17471">
    <property type="entry name" value="MFS_Set"/>
    <property type="match status" value="1"/>
</dbReference>
<reference evidence="11" key="2">
    <citation type="submission" date="2020-09" db="EMBL/GenBank/DDBJ databases">
        <authorList>
            <person name="Sun Q."/>
            <person name="Ohkuma M."/>
        </authorList>
    </citation>
    <scope>NUCLEOTIDE SEQUENCE</scope>
    <source>
        <strain evidence="11">JCM 19831</strain>
    </source>
</reference>
<dbReference type="PANTHER" id="PTHR23535:SF2">
    <property type="entry name" value="SUGAR EFFLUX TRANSPORTER A-RELATED"/>
    <property type="match status" value="1"/>
</dbReference>
<dbReference type="SUPFAM" id="SSF103473">
    <property type="entry name" value="MFS general substrate transporter"/>
    <property type="match status" value="1"/>
</dbReference>
<feature type="transmembrane region" description="Helical" evidence="9">
    <location>
        <begin position="105"/>
        <end position="127"/>
    </location>
</feature>
<feature type="transmembrane region" description="Helical" evidence="9">
    <location>
        <begin position="365"/>
        <end position="388"/>
    </location>
</feature>
<evidence type="ECO:0000256" key="8">
    <source>
        <dbReference type="ARBA" id="ARBA00023136"/>
    </source>
</evidence>
<feature type="transmembrane region" description="Helical" evidence="9">
    <location>
        <begin position="50"/>
        <end position="69"/>
    </location>
</feature>
<comment type="subcellular location">
    <subcellularLocation>
        <location evidence="1">Cell membrane</location>
        <topology evidence="1">Multi-pass membrane protein</topology>
    </subcellularLocation>
</comment>
<comment type="similarity">
    <text evidence="2">Belongs to the major facilitator superfamily. Set transporter family.</text>
</comment>
<dbReference type="Proteomes" id="UP000642070">
    <property type="component" value="Unassembled WGS sequence"/>
</dbReference>
<feature type="transmembrane region" description="Helical" evidence="9">
    <location>
        <begin position="280"/>
        <end position="297"/>
    </location>
</feature>
<dbReference type="Gene3D" id="1.20.1250.20">
    <property type="entry name" value="MFS general substrate transporter like domains"/>
    <property type="match status" value="2"/>
</dbReference>
<dbReference type="RefSeq" id="WP_190257390.1">
    <property type="nucleotide sequence ID" value="NZ_BMPI01000096.1"/>
</dbReference>
<comment type="caution">
    <text evidence="11">The sequence shown here is derived from an EMBL/GenBank/DDBJ whole genome shotgun (WGS) entry which is preliminary data.</text>
</comment>
<evidence type="ECO:0000259" key="10">
    <source>
        <dbReference type="PROSITE" id="PS50850"/>
    </source>
</evidence>
<dbReference type="AlphaFoldDB" id="A0A917UEZ0"/>
<feature type="transmembrane region" description="Helical" evidence="9">
    <location>
        <begin position="81"/>
        <end position="99"/>
    </location>
</feature>
<keyword evidence="12" id="KW-1185">Reference proteome</keyword>
<dbReference type="PANTHER" id="PTHR23535">
    <property type="entry name" value="SUGAR EFFLUX TRANSPORTER A-RELATED"/>
    <property type="match status" value="1"/>
</dbReference>
<feature type="transmembrane region" description="Helical" evidence="9">
    <location>
        <begin position="12"/>
        <end position="38"/>
    </location>
</feature>
<accession>A0A917UEZ0</accession>
<gene>
    <name evidence="11" type="ORF">GCM10007977_102540</name>
</gene>
<feature type="transmembrane region" description="Helical" evidence="9">
    <location>
        <begin position="340"/>
        <end position="359"/>
    </location>
</feature>
<evidence type="ECO:0000256" key="6">
    <source>
        <dbReference type="ARBA" id="ARBA00022692"/>
    </source>
</evidence>
<feature type="transmembrane region" description="Helical" evidence="9">
    <location>
        <begin position="303"/>
        <end position="328"/>
    </location>
</feature>
<keyword evidence="7 9" id="KW-1133">Transmembrane helix</keyword>
<reference evidence="11" key="1">
    <citation type="journal article" date="2014" name="Int. J. Syst. Evol. Microbiol.">
        <title>Complete genome sequence of Corynebacterium casei LMG S-19264T (=DSM 44701T), isolated from a smear-ripened cheese.</title>
        <authorList>
            <consortium name="US DOE Joint Genome Institute (JGI-PGF)"/>
            <person name="Walter F."/>
            <person name="Albersmeier A."/>
            <person name="Kalinowski J."/>
            <person name="Ruckert C."/>
        </authorList>
    </citation>
    <scope>NUCLEOTIDE SEQUENCE</scope>
    <source>
        <strain evidence="11">JCM 19831</strain>
    </source>
</reference>
<evidence type="ECO:0000256" key="4">
    <source>
        <dbReference type="ARBA" id="ARBA00022475"/>
    </source>
</evidence>
<feature type="transmembrane region" description="Helical" evidence="9">
    <location>
        <begin position="139"/>
        <end position="160"/>
    </location>
</feature>
<evidence type="ECO:0000256" key="9">
    <source>
        <dbReference type="SAM" id="Phobius"/>
    </source>
</evidence>
<keyword evidence="8 9" id="KW-0472">Membrane</keyword>
<dbReference type="InterPro" id="IPR011701">
    <property type="entry name" value="MFS"/>
</dbReference>
<dbReference type="PROSITE" id="PS50850">
    <property type="entry name" value="MFS"/>
    <property type="match status" value="1"/>
</dbReference>
<name>A0A917UEZ0_9ACTN</name>
<dbReference type="InterPro" id="IPR020846">
    <property type="entry name" value="MFS_dom"/>
</dbReference>
<dbReference type="GO" id="GO:0005886">
    <property type="term" value="C:plasma membrane"/>
    <property type="evidence" value="ECO:0007669"/>
    <property type="project" value="UniProtKB-SubCell"/>
</dbReference>
<keyword evidence="4" id="KW-1003">Cell membrane</keyword>
<evidence type="ECO:0000256" key="3">
    <source>
        <dbReference type="ARBA" id="ARBA00022448"/>
    </source>
</evidence>
<organism evidence="11 12">
    <name type="scientific">Dactylosporangium sucinum</name>
    <dbReference type="NCBI Taxonomy" id="1424081"/>
    <lineage>
        <taxon>Bacteria</taxon>
        <taxon>Bacillati</taxon>
        <taxon>Actinomycetota</taxon>
        <taxon>Actinomycetes</taxon>
        <taxon>Micromonosporales</taxon>
        <taxon>Micromonosporaceae</taxon>
        <taxon>Dactylosporangium</taxon>
    </lineage>
</organism>
<dbReference type="EMBL" id="BMPI01000096">
    <property type="protein sequence ID" value="GGM84480.1"/>
    <property type="molecule type" value="Genomic_DNA"/>
</dbReference>